<dbReference type="eggNOG" id="COG2226">
    <property type="taxonomic scope" value="Bacteria"/>
</dbReference>
<dbReference type="KEGG" id="fno:Fnod_1483"/>
<evidence type="ECO:0000313" key="5">
    <source>
        <dbReference type="EMBL" id="ABS61326.1"/>
    </source>
</evidence>
<dbReference type="SUPFAM" id="SSF53756">
    <property type="entry name" value="UDP-Glycosyltransferase/glycogen phosphorylase"/>
    <property type="match status" value="1"/>
</dbReference>
<dbReference type="CAZy" id="GT4">
    <property type="family name" value="Glycosyltransferase Family 4"/>
</dbReference>
<feature type="domain" description="Glycosyl transferase family 1" evidence="3">
    <location>
        <begin position="275"/>
        <end position="397"/>
    </location>
</feature>
<dbReference type="SUPFAM" id="SSF48452">
    <property type="entry name" value="TPR-like"/>
    <property type="match status" value="1"/>
</dbReference>
<keyword evidence="5" id="KW-0489">Methyltransferase</keyword>
<dbReference type="eggNOG" id="COG0457">
    <property type="taxonomic scope" value="Bacteria"/>
</dbReference>
<evidence type="ECO:0000259" key="4">
    <source>
        <dbReference type="Pfam" id="PF08241"/>
    </source>
</evidence>
<keyword evidence="1" id="KW-0802">TPR repeat</keyword>
<feature type="domain" description="Methyltransferase type 11" evidence="4">
    <location>
        <begin position="726"/>
        <end position="821"/>
    </location>
</feature>
<dbReference type="HOGENOM" id="CLU_012959_0_0_0"/>
<dbReference type="InterPro" id="IPR029063">
    <property type="entry name" value="SAM-dependent_MTases_sf"/>
</dbReference>
<dbReference type="CDD" id="cd02440">
    <property type="entry name" value="AdoMet_MTases"/>
    <property type="match status" value="1"/>
</dbReference>
<keyword evidence="2" id="KW-0175">Coiled coil</keyword>
<gene>
    <name evidence="5" type="ordered locus">Fnod_1483</name>
</gene>
<dbReference type="GO" id="GO:0016757">
    <property type="term" value="F:glycosyltransferase activity"/>
    <property type="evidence" value="ECO:0007669"/>
    <property type="project" value="InterPro"/>
</dbReference>
<dbReference type="Proteomes" id="UP000002415">
    <property type="component" value="Chromosome"/>
</dbReference>
<dbReference type="Pfam" id="PF00534">
    <property type="entry name" value="Glycos_transf_1"/>
    <property type="match status" value="1"/>
</dbReference>
<dbReference type="AlphaFoldDB" id="A7HN43"/>
<dbReference type="STRING" id="381764.Fnod_1483"/>
<dbReference type="GO" id="GO:0032259">
    <property type="term" value="P:methylation"/>
    <property type="evidence" value="ECO:0007669"/>
    <property type="project" value="UniProtKB-KW"/>
</dbReference>
<dbReference type="PANTHER" id="PTHR12526">
    <property type="entry name" value="GLYCOSYLTRANSFERASE"/>
    <property type="match status" value="1"/>
</dbReference>
<accession>A7HN43</accession>
<evidence type="ECO:0000313" key="6">
    <source>
        <dbReference type="Proteomes" id="UP000002415"/>
    </source>
</evidence>
<keyword evidence="6" id="KW-1185">Reference proteome</keyword>
<dbReference type="InterPro" id="IPR001296">
    <property type="entry name" value="Glyco_trans_1"/>
</dbReference>
<dbReference type="GO" id="GO:0008757">
    <property type="term" value="F:S-adenosylmethionine-dependent methyltransferase activity"/>
    <property type="evidence" value="ECO:0007669"/>
    <property type="project" value="InterPro"/>
</dbReference>
<dbReference type="InterPro" id="IPR019734">
    <property type="entry name" value="TPR_rpt"/>
</dbReference>
<dbReference type="Pfam" id="PF00515">
    <property type="entry name" value="TPR_1"/>
    <property type="match status" value="1"/>
</dbReference>
<name>A7HN43_FERNB</name>
<evidence type="ECO:0000256" key="1">
    <source>
        <dbReference type="PROSITE-ProRule" id="PRU00339"/>
    </source>
</evidence>
<dbReference type="Gene3D" id="1.25.40.10">
    <property type="entry name" value="Tetratricopeptide repeat domain"/>
    <property type="match status" value="1"/>
</dbReference>
<dbReference type="PROSITE" id="PS50293">
    <property type="entry name" value="TPR_REGION"/>
    <property type="match status" value="1"/>
</dbReference>
<evidence type="ECO:0000259" key="3">
    <source>
        <dbReference type="Pfam" id="PF00534"/>
    </source>
</evidence>
<dbReference type="SMART" id="SM00028">
    <property type="entry name" value="TPR"/>
    <property type="match status" value="2"/>
</dbReference>
<dbReference type="Gene3D" id="3.40.50.2000">
    <property type="entry name" value="Glycogen Phosphorylase B"/>
    <property type="match status" value="2"/>
</dbReference>
<dbReference type="RefSeq" id="WP_011994631.1">
    <property type="nucleotide sequence ID" value="NC_009718.1"/>
</dbReference>
<dbReference type="OrthoDB" id="6713581at2"/>
<keyword evidence="5" id="KW-0808">Transferase</keyword>
<sequence>MLDEINRLLQNGEFEKAKQYADKIESTVDKHNVLGIIFYQEGKLDDALNHFKKALEFDPTHDDALFNYSKVLFEKQNYFESWRYLTRIKNKSWEVYDLLGDTQLRQNNSAMAIHYYGKACELNAPEQMKQKFEEAKKFFKRNERLAFFCLPGLDNFIKDIAQILSNIYEIKLVVTTDGRQIQEAYNWADIVWLEWANELAIEITNKLPKAGKKILCRLHGYKSLRLDFLKNIKWDKIDHVIFVAENVLKTTIENCSQIKFIPQSLVWNGIDLTKFTFKIREPGPNIVFVGHFNYKKNPVFATQILKKLTDIDPNYSLFWAGQMQDERMYRYVSYILEKMEIKDKFKFDGFIKNVEDYLEDKNIFLSTSIHEGYGVAILEAMSKGIKPVIHNFYVAEEFYPKDYIFQTIDEAVEMIVSPNYNSIEYREFVEKNSSLEKQILNIQNTIKSLMEINYTLPYIKDKNSSLSNEVKDYINNNINLKKLLFVVDDIIGNFNKFYIKETIEKAFKTNYEHILIAIPIFDPLKEFMLELLTNFKDFSLIDIFSLENVNDYVFGLFSKKQILFTPNSITPIEKFFHYNNKLINNFSFDSSKIVAGKFEHINDNMYMLDFILENENNGIIISGIIIDIYSNKIILPDYVRKSQKPEEILNIVRQILLTEKNIFLSQKIYGFIYDKKFKENVNKNKIAYMWERGIPGTEFMPFVSLLTTSSKYDLAASFIKSSDNVLEAASGFGYGAAYLSTHAEKVTAVDLAKDSIEFGKKYFKLDNIDWIQADVTKLPFNNEYFNAYVSYETIEHLPLENVEEYIKEAYRVIKSDGKLIMSTPNRINRKHIKNPFHIKEYDIIEIYNLLKKYFKKIQYFSIDSISTVSGIANSSHNMIIVASKK</sequence>
<dbReference type="SUPFAM" id="SSF53335">
    <property type="entry name" value="S-adenosyl-L-methionine-dependent methyltransferases"/>
    <property type="match status" value="1"/>
</dbReference>
<feature type="coiled-coil region" evidence="2">
    <location>
        <begin position="425"/>
        <end position="452"/>
    </location>
</feature>
<proteinExistence type="predicted"/>
<dbReference type="eggNOG" id="COG0438">
    <property type="taxonomic scope" value="Bacteria"/>
</dbReference>
<organism evidence="5 6">
    <name type="scientific">Fervidobacterium nodosum (strain ATCC 35602 / DSM 5306 / Rt17-B1)</name>
    <dbReference type="NCBI Taxonomy" id="381764"/>
    <lineage>
        <taxon>Bacteria</taxon>
        <taxon>Thermotogati</taxon>
        <taxon>Thermotogota</taxon>
        <taxon>Thermotogae</taxon>
        <taxon>Thermotogales</taxon>
        <taxon>Fervidobacteriaceae</taxon>
        <taxon>Fervidobacterium</taxon>
    </lineage>
</organism>
<reference evidence="5 6" key="2">
    <citation type="journal article" date="2009" name="Proc. Natl. Acad. Sci. U.S.A.">
        <title>On the chimeric nature, thermophilic origin, and phylogenetic placement of the Thermotogales.</title>
        <authorList>
            <person name="Zhaxybayeva O."/>
            <person name="Swithers K.S."/>
            <person name="Lapierre P."/>
            <person name="Fournier G.P."/>
            <person name="Bickhart D.M."/>
            <person name="DeBoy R.T."/>
            <person name="Nelson K.E."/>
            <person name="Nesbo C.L."/>
            <person name="Doolittle W.F."/>
            <person name="Gogarten J.P."/>
            <person name="Noll K.M."/>
        </authorList>
    </citation>
    <scope>NUCLEOTIDE SEQUENCE [LARGE SCALE GENOMIC DNA]</scope>
    <source>
        <strain evidence="6">ATCC 35602 / DSM 5306 / Rt17-B1</strain>
    </source>
</reference>
<dbReference type="Pfam" id="PF13181">
    <property type="entry name" value="TPR_8"/>
    <property type="match status" value="1"/>
</dbReference>
<dbReference type="Pfam" id="PF08241">
    <property type="entry name" value="Methyltransf_11"/>
    <property type="match status" value="1"/>
</dbReference>
<feature type="repeat" description="TPR" evidence="1">
    <location>
        <begin position="28"/>
        <end position="61"/>
    </location>
</feature>
<dbReference type="InterPro" id="IPR013216">
    <property type="entry name" value="Methyltransf_11"/>
</dbReference>
<dbReference type="EMBL" id="CP000771">
    <property type="protein sequence ID" value="ABS61326.1"/>
    <property type="molecule type" value="Genomic_DNA"/>
</dbReference>
<evidence type="ECO:0000256" key="2">
    <source>
        <dbReference type="SAM" id="Coils"/>
    </source>
</evidence>
<dbReference type="InterPro" id="IPR011990">
    <property type="entry name" value="TPR-like_helical_dom_sf"/>
</dbReference>
<dbReference type="PROSITE" id="PS50005">
    <property type="entry name" value="TPR"/>
    <property type="match status" value="1"/>
</dbReference>
<dbReference type="Gene3D" id="3.40.50.150">
    <property type="entry name" value="Vaccinia Virus protein VP39"/>
    <property type="match status" value="1"/>
</dbReference>
<reference evidence="5 6" key="1">
    <citation type="submission" date="2007-07" db="EMBL/GenBank/DDBJ databases">
        <title>Complete sequence of Fervidobacterium nodosum Rt17-B1.</title>
        <authorList>
            <consortium name="US DOE Joint Genome Institute"/>
            <person name="Copeland A."/>
            <person name="Lucas S."/>
            <person name="Lapidus A."/>
            <person name="Barry K."/>
            <person name="Glavina del Rio T."/>
            <person name="Dalin E."/>
            <person name="Tice H."/>
            <person name="Pitluck S."/>
            <person name="Saunders E."/>
            <person name="Brettin T."/>
            <person name="Bruce D."/>
            <person name="Detter J.C."/>
            <person name="Han C."/>
            <person name="Schmutz J."/>
            <person name="Larimer F."/>
            <person name="Land M."/>
            <person name="Hauser L."/>
            <person name="Kyrpides N."/>
            <person name="Mikhailova N."/>
            <person name="Nelson K."/>
            <person name="Gogarten J.P."/>
            <person name="Noll K."/>
            <person name="Richardson P."/>
        </authorList>
    </citation>
    <scope>NUCLEOTIDE SEQUENCE [LARGE SCALE GENOMIC DNA]</scope>
    <source>
        <strain evidence="6">ATCC 35602 / DSM 5306 / Rt17-B1</strain>
    </source>
</reference>
<protein>
    <submittedName>
        <fullName evidence="5">Methyltransferase type 11</fullName>
    </submittedName>
</protein>